<dbReference type="EMBL" id="CAJOBC010001809">
    <property type="protein sequence ID" value="CAF3700041.1"/>
    <property type="molecule type" value="Genomic_DNA"/>
</dbReference>
<dbReference type="CDD" id="cd01422">
    <property type="entry name" value="MGS"/>
    <property type="match status" value="1"/>
</dbReference>
<dbReference type="InterPro" id="IPR036914">
    <property type="entry name" value="MGS-like_dom_sf"/>
</dbReference>
<proteinExistence type="inferred from homology"/>
<dbReference type="HAMAP" id="MF_00549">
    <property type="entry name" value="Methylglyoxal_synth"/>
    <property type="match status" value="1"/>
</dbReference>
<dbReference type="SMART" id="SM00851">
    <property type="entry name" value="MGS"/>
    <property type="match status" value="1"/>
</dbReference>
<comment type="caution">
    <text evidence="2">The sequence shown here is derived from an EMBL/GenBank/DDBJ whole genome shotgun (WGS) entry which is preliminary data.</text>
</comment>
<gene>
    <name evidence="2" type="ORF">GPM918_LOCUS9636</name>
    <name evidence="3" type="ORF">SRO942_LOCUS9637</name>
</gene>
<dbReference type="InterPro" id="IPR004363">
    <property type="entry name" value="Methylgl_synth"/>
</dbReference>
<dbReference type="AlphaFoldDB" id="A0A814B1K9"/>
<dbReference type="SUPFAM" id="SSF52335">
    <property type="entry name" value="Methylglyoxal synthase-like"/>
    <property type="match status" value="1"/>
</dbReference>
<dbReference type="PANTHER" id="PTHR30492:SF0">
    <property type="entry name" value="METHYLGLYOXAL SYNTHASE"/>
    <property type="match status" value="1"/>
</dbReference>
<dbReference type="Gene3D" id="3.40.50.1380">
    <property type="entry name" value="Methylglyoxal synthase-like domain"/>
    <property type="match status" value="1"/>
</dbReference>
<reference evidence="2" key="1">
    <citation type="submission" date="2021-02" db="EMBL/GenBank/DDBJ databases">
        <authorList>
            <person name="Nowell W R."/>
        </authorList>
    </citation>
    <scope>NUCLEOTIDE SEQUENCE</scope>
</reference>
<accession>A0A814B1K9</accession>
<dbReference type="GO" id="GO:0019242">
    <property type="term" value="P:methylglyoxal biosynthetic process"/>
    <property type="evidence" value="ECO:0007669"/>
    <property type="project" value="InterPro"/>
</dbReference>
<dbReference type="OrthoDB" id="10251097at2759"/>
<keyword evidence="4" id="KW-1185">Reference proteome</keyword>
<dbReference type="GO" id="GO:0005829">
    <property type="term" value="C:cytosol"/>
    <property type="evidence" value="ECO:0007669"/>
    <property type="project" value="TreeGrafter"/>
</dbReference>
<dbReference type="GO" id="GO:0008929">
    <property type="term" value="F:methylglyoxal synthase activity"/>
    <property type="evidence" value="ECO:0007669"/>
    <property type="project" value="InterPro"/>
</dbReference>
<protein>
    <recommendedName>
        <fullName evidence="1">MGS-like domain-containing protein</fullName>
    </recommendedName>
</protein>
<dbReference type="Proteomes" id="UP000663829">
    <property type="component" value="Unassembled WGS sequence"/>
</dbReference>
<evidence type="ECO:0000313" key="4">
    <source>
        <dbReference type="Proteomes" id="UP000663829"/>
    </source>
</evidence>
<dbReference type="InterPro" id="IPR011607">
    <property type="entry name" value="MGS-like_dom"/>
</dbReference>
<sequence>MVENSNNQKFTISARKRIAVVAHNNKKQELIECLKRHREILSKHELYGTGTTGTLVEKELGLPVTKFQSGPLGGDQQLGARIAENQLDLLIFIIDPLDSHPHDSDVKALLRLAQVWNIAVANTIATADFILSSPCMSKVYSRTVAHVNNASTIVSQNDPVPTTNATDTVHIIRDEIQIDLRNPTISQLARNLLFHKC</sequence>
<dbReference type="NCBIfam" id="NF003559">
    <property type="entry name" value="PRK05234.1"/>
    <property type="match status" value="1"/>
</dbReference>
<dbReference type="PROSITE" id="PS01335">
    <property type="entry name" value="METHYLGLYOXAL_SYNTH"/>
    <property type="match status" value="1"/>
</dbReference>
<dbReference type="Pfam" id="PF02142">
    <property type="entry name" value="MGS"/>
    <property type="match status" value="1"/>
</dbReference>
<feature type="domain" description="MGS-like" evidence="1">
    <location>
        <begin position="10"/>
        <end position="197"/>
    </location>
</feature>
<evidence type="ECO:0000313" key="2">
    <source>
        <dbReference type="EMBL" id="CAF0920715.1"/>
    </source>
</evidence>
<organism evidence="2 4">
    <name type="scientific">Didymodactylos carnosus</name>
    <dbReference type="NCBI Taxonomy" id="1234261"/>
    <lineage>
        <taxon>Eukaryota</taxon>
        <taxon>Metazoa</taxon>
        <taxon>Spiralia</taxon>
        <taxon>Gnathifera</taxon>
        <taxon>Rotifera</taxon>
        <taxon>Eurotatoria</taxon>
        <taxon>Bdelloidea</taxon>
        <taxon>Philodinida</taxon>
        <taxon>Philodinidae</taxon>
        <taxon>Didymodactylos</taxon>
    </lineage>
</organism>
<dbReference type="PANTHER" id="PTHR30492">
    <property type="entry name" value="METHYLGLYOXAL SYNTHASE"/>
    <property type="match status" value="1"/>
</dbReference>
<dbReference type="InterPro" id="IPR018148">
    <property type="entry name" value="Methylglyoxal_synth_AS"/>
</dbReference>
<dbReference type="PROSITE" id="PS51855">
    <property type="entry name" value="MGS"/>
    <property type="match status" value="1"/>
</dbReference>
<dbReference type="Proteomes" id="UP000681722">
    <property type="component" value="Unassembled WGS sequence"/>
</dbReference>
<evidence type="ECO:0000313" key="3">
    <source>
        <dbReference type="EMBL" id="CAF3700041.1"/>
    </source>
</evidence>
<evidence type="ECO:0000259" key="1">
    <source>
        <dbReference type="PROSITE" id="PS51855"/>
    </source>
</evidence>
<name>A0A814B1K9_9BILA</name>
<dbReference type="EMBL" id="CAJNOQ010001809">
    <property type="protein sequence ID" value="CAF0920715.1"/>
    <property type="molecule type" value="Genomic_DNA"/>
</dbReference>
<dbReference type="NCBIfam" id="TIGR00160">
    <property type="entry name" value="MGSA"/>
    <property type="match status" value="1"/>
</dbReference>